<evidence type="ECO:0000313" key="2">
    <source>
        <dbReference type="Proteomes" id="UP000744676"/>
    </source>
</evidence>
<protein>
    <submittedName>
        <fullName evidence="1">Uncharacterized protein</fullName>
    </submittedName>
</protein>
<reference evidence="1 2" key="1">
    <citation type="journal article" date="2020" name="Front. Microbiol.">
        <title>Phenotypic and Genetic Characterization of the Cheese Ripening Yeast Geotrichum candidum.</title>
        <authorList>
            <person name="Perkins V."/>
            <person name="Vignola S."/>
            <person name="Lessard M.H."/>
            <person name="Plante P.L."/>
            <person name="Corbeil J."/>
            <person name="Dugat-Bony E."/>
            <person name="Frenette M."/>
            <person name="Labrie S."/>
        </authorList>
    </citation>
    <scope>NUCLEOTIDE SEQUENCE [LARGE SCALE GENOMIC DNA]</scope>
    <source>
        <strain evidence="1 2">LMA-1147</strain>
    </source>
</reference>
<accession>A0ACB6VAS2</accession>
<name>A0ACB6VAS2_9ASCO</name>
<comment type="caution">
    <text evidence="1">The sequence shown here is derived from an EMBL/GenBank/DDBJ whole genome shotgun (WGS) entry which is preliminary data.</text>
</comment>
<dbReference type="EMBL" id="QVQA01000002">
    <property type="protein sequence ID" value="KAF5102933.1"/>
    <property type="molecule type" value="Genomic_DNA"/>
</dbReference>
<organism evidence="1 2">
    <name type="scientific">Geotrichum galactomycetum</name>
    <dbReference type="NCBI Taxonomy" id="27317"/>
    <lineage>
        <taxon>Eukaryota</taxon>
        <taxon>Fungi</taxon>
        <taxon>Dikarya</taxon>
        <taxon>Ascomycota</taxon>
        <taxon>Saccharomycotina</taxon>
        <taxon>Dipodascomycetes</taxon>
        <taxon>Dipodascales</taxon>
        <taxon>Dipodascaceae</taxon>
        <taxon>Geotrichum</taxon>
    </lineage>
</organism>
<dbReference type="Proteomes" id="UP000744676">
    <property type="component" value="Unassembled WGS sequence"/>
</dbReference>
<sequence length="495" mass="54544">MGLANKLQAAQGSAPPSQPASQYGQAQGNQQQYGRTQPAQPPQTQQQYGQPPNQQQYGQQQAQQPGQQQYPQQQYGQQTNPFSQPGQQQYGQQSGNQQYGQTANQQQYGQQPGQQQYGRPLSQQQYGQQQYPQQQYGQKPPQQQYGQPPTQQQYGQPPAQQQYGQQTNPFSQPGQQQGQYGQPQYGQTQQRPASGVYGQPPQQGQQGYGQPAPAAGGANINNLVTILQKAVQENGLTAFYPPQSLQQIAARVAPHITTVAAKWSIPMEIAVDLVRLALYDIVMFVDDSGSMSFEENGERIDDLKLILNRTAYVASLMDYDGLEVRFMNNNVEGNGLRTEPEVSQLISQVNFRGLTPLGTNLQAKVIEPLVLRPARSNALKKPVMVITITDGQPAGEPSNQVFRVIKDTKSSMLRTPYGPGAIAFQFAQVGNDLRARDFLGQLDTDPEVGAMVDCTSNFEVEQDEMAKQGVVLDPSTWLVKMMLGAIDPSYDAQDE</sequence>
<gene>
    <name evidence="1" type="ORF">D0Z00_000191</name>
</gene>
<proteinExistence type="predicted"/>
<keyword evidence="2" id="KW-1185">Reference proteome</keyword>
<evidence type="ECO:0000313" key="1">
    <source>
        <dbReference type="EMBL" id="KAF5102933.1"/>
    </source>
</evidence>